<evidence type="ECO:0000313" key="3">
    <source>
        <dbReference type="Proteomes" id="UP000781710"/>
    </source>
</evidence>
<evidence type="ECO:0000313" key="2">
    <source>
        <dbReference type="EMBL" id="KAF1726018.1"/>
    </source>
</evidence>
<gene>
    <name evidence="2" type="ORF">CSC78_06985</name>
</gene>
<reference evidence="2 3" key="1">
    <citation type="submission" date="2017-10" db="EMBL/GenBank/DDBJ databases">
        <title>Whole genome sequencing of members of genus Pseudoxanthomonas.</title>
        <authorList>
            <person name="Kumar S."/>
            <person name="Bansal K."/>
            <person name="Kaur A."/>
            <person name="Patil P."/>
            <person name="Sharma S."/>
            <person name="Patil P.B."/>
        </authorList>
    </citation>
    <scope>NUCLEOTIDE SEQUENCE [LARGE SCALE GENOMIC DNA]</scope>
    <source>
        <strain evidence="2 3">DSM 17109</strain>
    </source>
</reference>
<feature type="region of interest" description="Disordered" evidence="1">
    <location>
        <begin position="1"/>
        <end position="61"/>
    </location>
</feature>
<evidence type="ECO:0000256" key="1">
    <source>
        <dbReference type="SAM" id="MobiDB-lite"/>
    </source>
</evidence>
<organism evidence="2 3">
    <name type="scientific">Pseudoxanthomonas japonensis</name>
    <dbReference type="NCBI Taxonomy" id="69284"/>
    <lineage>
        <taxon>Bacteria</taxon>
        <taxon>Pseudomonadati</taxon>
        <taxon>Pseudomonadota</taxon>
        <taxon>Gammaproteobacteria</taxon>
        <taxon>Lysobacterales</taxon>
        <taxon>Lysobacteraceae</taxon>
        <taxon>Pseudoxanthomonas</taxon>
    </lineage>
</organism>
<name>A0ABQ6ZIY5_9GAMM</name>
<proteinExistence type="predicted"/>
<protein>
    <submittedName>
        <fullName evidence="2">Uncharacterized protein</fullName>
    </submittedName>
</protein>
<comment type="caution">
    <text evidence="2">The sequence shown here is derived from an EMBL/GenBank/DDBJ whole genome shotgun (WGS) entry which is preliminary data.</text>
</comment>
<keyword evidence="3" id="KW-1185">Reference proteome</keyword>
<feature type="compositionally biased region" description="Low complexity" evidence="1">
    <location>
        <begin position="38"/>
        <end position="48"/>
    </location>
</feature>
<sequence length="80" mass="8488">MPPFSPQTLADTTQPPASPADRRNRTADPHRVGAHLSGRTLGIARTRGAAGGVRGGSDPARRGLEAFARRAVARVTENFR</sequence>
<feature type="compositionally biased region" description="Basic and acidic residues" evidence="1">
    <location>
        <begin position="20"/>
        <end position="31"/>
    </location>
</feature>
<feature type="compositionally biased region" description="Polar residues" evidence="1">
    <location>
        <begin position="1"/>
        <end position="15"/>
    </location>
</feature>
<accession>A0ABQ6ZIY5</accession>
<dbReference type="EMBL" id="PDWW01000006">
    <property type="protein sequence ID" value="KAF1726018.1"/>
    <property type="molecule type" value="Genomic_DNA"/>
</dbReference>
<dbReference type="Proteomes" id="UP000781710">
    <property type="component" value="Unassembled WGS sequence"/>
</dbReference>